<feature type="transmembrane region" description="Helical" evidence="2">
    <location>
        <begin position="514"/>
        <end position="538"/>
    </location>
</feature>
<feature type="transmembrane region" description="Helical" evidence="2">
    <location>
        <begin position="428"/>
        <end position="456"/>
    </location>
</feature>
<feature type="region of interest" description="Disordered" evidence="1">
    <location>
        <begin position="1025"/>
        <end position="1076"/>
    </location>
</feature>
<feature type="compositionally biased region" description="Polar residues" evidence="1">
    <location>
        <begin position="984"/>
        <end position="994"/>
    </location>
</feature>
<gene>
    <name evidence="3" type="ORF">IL334_000775</name>
</gene>
<feature type="region of interest" description="Disordered" evidence="1">
    <location>
        <begin position="19"/>
        <end position="38"/>
    </location>
</feature>
<sequence>MTLSDQRSLQRMIDEFMEDLTPRSPTGSLRSQAPPFPASRYVERTQSAGGHRRTHSSPGVIPIISNKTERGRTLSGGTAGRALNSDGLLSDINTFKKNSLTEDPNKTDSKSTPILSIVAKPALPNMQLPFILARSNRTPELQNALPALERPSPLILPPSRYESIPTTLLQTSSPMAMSTQATVTTSARPPTLPLPAQPVAHTLPHQRPSRNSFNDGSPSPRRFAAAVAMMEGGDSPTKRRSRLDSEEVLRSPTKKEKGKQRDEGERPMLPEGREQTPRRGLIGPGGIVPRIKSRSSLAKKVKKSQPSLRDHIFKPVIIPIPPSPPTTTAMTNGVPITPITPSSTTFLRPAPATPLTASWKTPKFAMSSSRNPSPSSSRQPTPTPIFAPRSGRDGLPPGPGSELVEIPRFKKKELNLGIVTRRGFGQRIAWLMLWTAWMMNGILSLFFDVNVIYILVQCIVHPSFGTNNAKSWEFATAAYIVLWAISTLVVWLGWEVFYEFWRRWRLPRPAVEPIFLSLPACLHLSLVSFNHFTFLFHIRTSPLSTPYARDIIPETCHFFLQLIPGMVPLLPRSAIAVVILISFWAPAADVQAPYGGAVDASSSRDSNFFRADSPGELTFYAKGVLLTFTVFVAIRLLVIIASGIGLWMFSGRPLGGLIGRRFSRKTKYSDPPTTPRKPKSSFEPRDPSTTSSPQKSWVDHENEFNWAWRERTRSRIQDAFELCMIRKNDNRLGSFLYQSEVPWGRMIEQPTLNDPQFPIEMNRPGPSKRSKPSISTTDFFDGFVDGKDPSRSNENQSPNPELARPESTLDPTRTNSQLYHSPSKANTAASSSATDLFYTPFEGNTPQTEKTRSVAENIHRLPPLPSPLSLQHQQKPEHSFPLQLPPPSSYRSAANGGDLTEFGIKEQGRISPESVDDESVGLLSASNPSSTTVSPKSSTISNATRDRSHSAVSQDHTYTPSGDSSSNSRSSSKSRRRAYTTSSPSRVDQLQRARSSSVTLLKESVANAAAVSGQLVRRARSGTVLSSDTGHYSKVRDKEEMDDDREIMNHGPATPRSRRGTGLGLGLPFSMPEKSE</sequence>
<feature type="compositionally biased region" description="Basic and acidic residues" evidence="1">
    <location>
        <begin position="242"/>
        <end position="277"/>
    </location>
</feature>
<feature type="compositionally biased region" description="Polar residues" evidence="1">
    <location>
        <begin position="809"/>
        <end position="820"/>
    </location>
</feature>
<feature type="compositionally biased region" description="Low complexity" evidence="1">
    <location>
        <begin position="926"/>
        <end position="941"/>
    </location>
</feature>
<name>A0ABZ1CQ27_9TREE</name>
<evidence type="ECO:0000313" key="4">
    <source>
        <dbReference type="Proteomes" id="UP001329825"/>
    </source>
</evidence>
<accession>A0ABZ1CQ27</accession>
<feature type="region of interest" description="Disordered" evidence="1">
    <location>
        <begin position="665"/>
        <end position="696"/>
    </location>
</feature>
<evidence type="ECO:0000256" key="1">
    <source>
        <dbReference type="SAM" id="MobiDB-lite"/>
    </source>
</evidence>
<feature type="region of interest" description="Disordered" evidence="1">
    <location>
        <begin position="174"/>
        <end position="289"/>
    </location>
</feature>
<feature type="transmembrane region" description="Helical" evidence="2">
    <location>
        <begin position="624"/>
        <end position="649"/>
    </location>
</feature>
<feature type="region of interest" description="Disordered" evidence="1">
    <location>
        <begin position="749"/>
        <end position="831"/>
    </location>
</feature>
<dbReference type="GeneID" id="87952906"/>
<evidence type="ECO:0000256" key="2">
    <source>
        <dbReference type="SAM" id="Phobius"/>
    </source>
</evidence>
<protein>
    <submittedName>
        <fullName evidence="3">Uncharacterized protein</fullName>
    </submittedName>
</protein>
<feature type="compositionally biased region" description="Low complexity" evidence="1">
    <location>
        <begin position="821"/>
        <end position="831"/>
    </location>
</feature>
<proteinExistence type="predicted"/>
<dbReference type="RefSeq" id="XP_062788590.1">
    <property type="nucleotide sequence ID" value="XM_062932539.1"/>
</dbReference>
<keyword evidence="2" id="KW-0812">Transmembrane</keyword>
<reference evidence="3 4" key="1">
    <citation type="submission" date="2024-01" db="EMBL/GenBank/DDBJ databases">
        <title>Comparative genomics of Cryptococcus and Kwoniella reveals pathogenesis evolution and contrasting modes of karyotype evolution via chromosome fusion or intercentromeric recombination.</title>
        <authorList>
            <person name="Coelho M.A."/>
            <person name="David-Palma M."/>
            <person name="Shea T."/>
            <person name="Bowers K."/>
            <person name="McGinley-Smith S."/>
            <person name="Mohammad A.W."/>
            <person name="Gnirke A."/>
            <person name="Yurkov A.M."/>
            <person name="Nowrousian M."/>
            <person name="Sun S."/>
            <person name="Cuomo C.A."/>
            <person name="Heitman J."/>
        </authorList>
    </citation>
    <scope>NUCLEOTIDE SEQUENCE [LARGE SCALE GENOMIC DNA]</scope>
    <source>
        <strain evidence="3">CBS 11374</strain>
    </source>
</reference>
<feature type="transmembrane region" description="Helical" evidence="2">
    <location>
        <begin position="477"/>
        <end position="494"/>
    </location>
</feature>
<keyword evidence="4" id="KW-1185">Reference proteome</keyword>
<keyword evidence="2" id="KW-1133">Transmembrane helix</keyword>
<organism evidence="3 4">
    <name type="scientific">Kwoniella shivajii</name>
    <dbReference type="NCBI Taxonomy" id="564305"/>
    <lineage>
        <taxon>Eukaryota</taxon>
        <taxon>Fungi</taxon>
        <taxon>Dikarya</taxon>
        <taxon>Basidiomycota</taxon>
        <taxon>Agaricomycotina</taxon>
        <taxon>Tremellomycetes</taxon>
        <taxon>Tremellales</taxon>
        <taxon>Cryptococcaceae</taxon>
        <taxon>Kwoniella</taxon>
    </lineage>
</organism>
<feature type="compositionally biased region" description="Polar residues" evidence="1">
    <location>
        <begin position="174"/>
        <end position="188"/>
    </location>
</feature>
<feature type="region of interest" description="Disordered" evidence="1">
    <location>
        <begin position="358"/>
        <end position="398"/>
    </location>
</feature>
<feature type="compositionally biased region" description="Low complexity" evidence="1">
    <location>
        <begin position="367"/>
        <end position="380"/>
    </location>
</feature>
<dbReference type="EMBL" id="CP141881">
    <property type="protein sequence ID" value="WRT63850.1"/>
    <property type="molecule type" value="Genomic_DNA"/>
</dbReference>
<keyword evidence="2" id="KW-0472">Membrane</keyword>
<feature type="region of interest" description="Disordered" evidence="1">
    <location>
        <begin position="859"/>
        <end position="994"/>
    </location>
</feature>
<dbReference type="Proteomes" id="UP001329825">
    <property type="component" value="Chromosome 1"/>
</dbReference>
<evidence type="ECO:0000313" key="3">
    <source>
        <dbReference type="EMBL" id="WRT63850.1"/>
    </source>
</evidence>
<feature type="compositionally biased region" description="Low complexity" evidence="1">
    <location>
        <begin position="959"/>
        <end position="971"/>
    </location>
</feature>